<evidence type="ECO:0000256" key="1">
    <source>
        <dbReference type="PROSITE-ProRule" id="PRU00175"/>
    </source>
</evidence>
<organism evidence="3">
    <name type="scientific">Nesodiprion zhejiangensis nucleopolyhedrovirus</name>
    <dbReference type="NCBI Taxonomy" id="3135970"/>
    <lineage>
        <taxon>Viruses</taxon>
        <taxon>Viruses incertae sedis</taxon>
        <taxon>Naldaviricetes</taxon>
        <taxon>Lefavirales</taxon>
        <taxon>Baculoviridae</taxon>
    </lineage>
</organism>
<reference evidence="3" key="1">
    <citation type="submission" date="2023-10" db="EMBL/GenBank/DDBJ databases">
        <authorList>
            <person name="Wang Q."/>
        </authorList>
    </citation>
    <scope>NUCLEOTIDE SEQUENCE</scope>
    <source>
        <strain evidence="3">BJZYA2014</strain>
    </source>
</reference>
<keyword evidence="1" id="KW-0862">Zinc</keyword>
<dbReference type="GO" id="GO:0008270">
    <property type="term" value="F:zinc ion binding"/>
    <property type="evidence" value="ECO:0007669"/>
    <property type="project" value="UniProtKB-KW"/>
</dbReference>
<keyword evidence="1" id="KW-0863">Zinc-finger</keyword>
<evidence type="ECO:0000313" key="3">
    <source>
        <dbReference type="EMBL" id="WYD57055.1"/>
    </source>
</evidence>
<gene>
    <name evidence="3" type="ORF">NezhNPV_ORF10</name>
</gene>
<keyword evidence="1" id="KW-0479">Metal-binding</keyword>
<feature type="domain" description="RING-type" evidence="2">
    <location>
        <begin position="400"/>
        <end position="434"/>
    </location>
</feature>
<evidence type="ECO:0000259" key="2">
    <source>
        <dbReference type="PROSITE" id="PS50089"/>
    </source>
</evidence>
<sequence>MDDFGRLHTIDERQRFGDLSDTLLVEDPETVESPESPIMAHDRGCLSSLELSDTEDILIPRSLFYEETQIINPDLRTSCQQPCTSSSTPVMVVNVPFSTTPTHAVMKRKRQHIMDSDTRLALNEIESDIITEMVKVTDFDILTTEWAVHYFVRIFSQFVENRKYLHSHCVKNQKLRQCIPDVDNINERENAVLELAKIIKKANGKQFKNILFKRSWGIEMVTKIREFLDNVHKNDKIIDLDYIRNNFHNNLLRKYTLRCKTLLQYQDVVETINHLDDAAEKKDVNQALCCVTNIYNLLKYNIIERTVGNKYDEAILNVINSNIPHFRKLSQSVHQMVLLFETVSKVIAGIENIVSDGSSAHDYRNVIDICEESIKTNKFQKHNELQYLFVKGFKSLSLKCSVCYESQSALKICFFMCGHYVCSSCSKKVNNSRCIYNCNNSKLLSVSDDTDDEFFSDNSDA</sequence>
<accession>A0AAN0N6K7</accession>
<protein>
    <recommendedName>
        <fullName evidence="2">RING-type domain-containing protein</fullName>
    </recommendedName>
</protein>
<dbReference type="EMBL" id="OR723730">
    <property type="protein sequence ID" value="WYD57055.1"/>
    <property type="molecule type" value="Genomic_DNA"/>
</dbReference>
<dbReference type="InterPro" id="IPR001841">
    <property type="entry name" value="Znf_RING"/>
</dbReference>
<name>A0AAN0N6K7_9BACU</name>
<proteinExistence type="predicted"/>
<dbReference type="PROSITE" id="PS50089">
    <property type="entry name" value="ZF_RING_2"/>
    <property type="match status" value="1"/>
</dbReference>